<accession>A0A0S3S6Y8</accession>
<organism evidence="2 3">
    <name type="scientific">Vigna angularis var. angularis</name>
    <dbReference type="NCBI Taxonomy" id="157739"/>
    <lineage>
        <taxon>Eukaryota</taxon>
        <taxon>Viridiplantae</taxon>
        <taxon>Streptophyta</taxon>
        <taxon>Embryophyta</taxon>
        <taxon>Tracheophyta</taxon>
        <taxon>Spermatophyta</taxon>
        <taxon>Magnoliopsida</taxon>
        <taxon>eudicotyledons</taxon>
        <taxon>Gunneridae</taxon>
        <taxon>Pentapetalae</taxon>
        <taxon>rosids</taxon>
        <taxon>fabids</taxon>
        <taxon>Fabales</taxon>
        <taxon>Fabaceae</taxon>
        <taxon>Papilionoideae</taxon>
        <taxon>50 kb inversion clade</taxon>
        <taxon>NPAAA clade</taxon>
        <taxon>indigoferoid/millettioid clade</taxon>
        <taxon>Phaseoleae</taxon>
        <taxon>Vigna</taxon>
    </lineage>
</organism>
<gene>
    <name evidence="2" type="primary">Vigan.05G211400</name>
    <name evidence="2" type="ORF">VIGAN_05211400</name>
</gene>
<dbReference type="AlphaFoldDB" id="A0A0S3S6Y8"/>
<protein>
    <submittedName>
        <fullName evidence="2">Uncharacterized protein</fullName>
    </submittedName>
</protein>
<feature type="transmembrane region" description="Helical" evidence="1">
    <location>
        <begin position="12"/>
        <end position="34"/>
    </location>
</feature>
<proteinExistence type="predicted"/>
<keyword evidence="1" id="KW-1133">Transmembrane helix</keyword>
<name>A0A0S3S6Y8_PHAAN</name>
<keyword evidence="1" id="KW-0812">Transmembrane</keyword>
<evidence type="ECO:0000313" key="3">
    <source>
        <dbReference type="Proteomes" id="UP000291084"/>
    </source>
</evidence>
<reference evidence="2 3" key="1">
    <citation type="journal article" date="2015" name="Sci. Rep.">
        <title>The power of single molecule real-time sequencing technology in the de novo assembly of a eukaryotic genome.</title>
        <authorList>
            <person name="Sakai H."/>
            <person name="Naito K."/>
            <person name="Ogiso-Tanaka E."/>
            <person name="Takahashi Y."/>
            <person name="Iseki K."/>
            <person name="Muto C."/>
            <person name="Satou K."/>
            <person name="Teruya K."/>
            <person name="Shiroma A."/>
            <person name="Shimoji M."/>
            <person name="Hirano T."/>
            <person name="Itoh T."/>
            <person name="Kaga A."/>
            <person name="Tomooka N."/>
        </authorList>
    </citation>
    <scope>NUCLEOTIDE SEQUENCE [LARGE SCALE GENOMIC DNA]</scope>
    <source>
        <strain evidence="3">cv. Shumari</strain>
    </source>
</reference>
<evidence type="ECO:0000313" key="2">
    <source>
        <dbReference type="EMBL" id="BAT88578.1"/>
    </source>
</evidence>
<keyword evidence="1" id="KW-0472">Membrane</keyword>
<sequence>MLTLSFNFKTHVVIFASLCSISHYSIICIFRYMYVSYGLGFFGTKTLELTMSNLQKLLQSIAKISLRKRIGTS</sequence>
<dbReference type="EMBL" id="AP015038">
    <property type="protein sequence ID" value="BAT88578.1"/>
    <property type="molecule type" value="Genomic_DNA"/>
</dbReference>
<keyword evidence="3" id="KW-1185">Reference proteome</keyword>
<dbReference type="Proteomes" id="UP000291084">
    <property type="component" value="Chromosome 5"/>
</dbReference>
<evidence type="ECO:0000256" key="1">
    <source>
        <dbReference type="SAM" id="Phobius"/>
    </source>
</evidence>